<dbReference type="Gene3D" id="3.50.50.60">
    <property type="entry name" value="FAD/NAD(P)-binding domain"/>
    <property type="match status" value="1"/>
</dbReference>
<dbReference type="Gene3D" id="3.30.9.10">
    <property type="entry name" value="D-Amino Acid Oxidase, subunit A, domain 2"/>
    <property type="match status" value="1"/>
</dbReference>
<protein>
    <submittedName>
        <fullName evidence="3">FAD-binding oxidoreductase</fullName>
    </submittedName>
</protein>
<dbReference type="GO" id="GO:0005737">
    <property type="term" value="C:cytoplasm"/>
    <property type="evidence" value="ECO:0007669"/>
    <property type="project" value="TreeGrafter"/>
</dbReference>
<evidence type="ECO:0000256" key="1">
    <source>
        <dbReference type="ARBA" id="ARBA00023002"/>
    </source>
</evidence>
<evidence type="ECO:0000313" key="4">
    <source>
        <dbReference type="Proteomes" id="UP000280792"/>
    </source>
</evidence>
<dbReference type="InterPro" id="IPR036188">
    <property type="entry name" value="FAD/NAD-bd_sf"/>
</dbReference>
<gene>
    <name evidence="3" type="ORF">D0544_04770</name>
</gene>
<organism evidence="3 4">
    <name type="scientific">Aestuariirhabdus litorea</name>
    <dbReference type="NCBI Taxonomy" id="2528527"/>
    <lineage>
        <taxon>Bacteria</taxon>
        <taxon>Pseudomonadati</taxon>
        <taxon>Pseudomonadota</taxon>
        <taxon>Gammaproteobacteria</taxon>
        <taxon>Oceanospirillales</taxon>
        <taxon>Aestuariirhabdaceae</taxon>
        <taxon>Aestuariirhabdus</taxon>
    </lineage>
</organism>
<dbReference type="Proteomes" id="UP000280792">
    <property type="component" value="Unassembled WGS sequence"/>
</dbReference>
<dbReference type="Pfam" id="PF01266">
    <property type="entry name" value="DAO"/>
    <property type="match status" value="1"/>
</dbReference>
<dbReference type="AlphaFoldDB" id="A0A3P3VNZ6"/>
<reference evidence="3 4" key="1">
    <citation type="submission" date="2018-08" db="EMBL/GenBank/DDBJ databases">
        <authorList>
            <person name="Khan S.A."/>
        </authorList>
    </citation>
    <scope>NUCLEOTIDE SEQUENCE [LARGE SCALE GENOMIC DNA]</scope>
    <source>
        <strain evidence="3 4">GTF-13</strain>
    </source>
</reference>
<evidence type="ECO:0000259" key="2">
    <source>
        <dbReference type="Pfam" id="PF01266"/>
    </source>
</evidence>
<dbReference type="GO" id="GO:0016491">
    <property type="term" value="F:oxidoreductase activity"/>
    <property type="evidence" value="ECO:0007669"/>
    <property type="project" value="UniProtKB-KW"/>
</dbReference>
<comment type="caution">
    <text evidence="3">The sequence shown here is derived from an EMBL/GenBank/DDBJ whole genome shotgun (WGS) entry which is preliminary data.</text>
</comment>
<feature type="domain" description="FAD dependent oxidoreductase" evidence="2">
    <location>
        <begin position="35"/>
        <end position="387"/>
    </location>
</feature>
<dbReference type="PANTHER" id="PTHR13847">
    <property type="entry name" value="SARCOSINE DEHYDROGENASE-RELATED"/>
    <property type="match status" value="1"/>
</dbReference>
<accession>A0A3P3VNZ6</accession>
<dbReference type="EMBL" id="QWEZ01000001">
    <property type="protein sequence ID" value="RRJ84425.1"/>
    <property type="molecule type" value="Genomic_DNA"/>
</dbReference>
<proteinExistence type="predicted"/>
<sequence length="430" mass="47371">MNAPVHTDQHAPSYYLASANRHTEYPRLEGSLSADVCVVGGGFTGVSTALNLAERGYRVILLEARKLSWGATGRNGGQLIRGIGHGAEQFRNEIGSEGVEAIFRMGLEAVEIVRHTVAKYDIDCDLTWGYFDAATRPRHMKELQESFDELSRYQYAHEIRMLDRSEIPSVVGSDMYIGGMIDMGSGHVHPLNLCLGEAAAAEQMGAQFFEYSPAIRIEHGSKPVVHTEHGSVSADFVVLGGNAYIGDLEPRIAGKVLPAGSYVIATEPLPEAVHRRLIPQNMAICDQRVALDYYRLSADKRLLFGGMCNYSGREPASIKAAMQPKMLKVFPELADVRIDYEWGGNIGIGANRMPQLGRLSDNVIYAQAYSGHGVNATHMMGRLIADMISGQAERFDVFARIKHMTFPGGKHLRSPLLAAGMLYYRFMDLF</sequence>
<keyword evidence="4" id="KW-1185">Reference proteome</keyword>
<keyword evidence="1" id="KW-0560">Oxidoreductase</keyword>
<dbReference type="RefSeq" id="WP_125014854.1">
    <property type="nucleotide sequence ID" value="NZ_QWEZ01000001.1"/>
</dbReference>
<evidence type="ECO:0000313" key="3">
    <source>
        <dbReference type="EMBL" id="RRJ84425.1"/>
    </source>
</evidence>
<dbReference type="InterPro" id="IPR006076">
    <property type="entry name" value="FAD-dep_OxRdtase"/>
</dbReference>
<name>A0A3P3VNZ6_9GAMM</name>
<dbReference type="SUPFAM" id="SSF51905">
    <property type="entry name" value="FAD/NAD(P)-binding domain"/>
    <property type="match status" value="1"/>
</dbReference>
<reference evidence="3 4" key="2">
    <citation type="submission" date="2018-12" db="EMBL/GenBank/DDBJ databases">
        <title>Simiduia agarivorans gen. nov., sp. nov., a marine, agarolytic bacterium isolated from shallow coastal water from Keelung, Taiwan.</title>
        <authorList>
            <person name="Shieh W.Y."/>
        </authorList>
    </citation>
    <scope>NUCLEOTIDE SEQUENCE [LARGE SCALE GENOMIC DNA]</scope>
    <source>
        <strain evidence="3 4">GTF-13</strain>
    </source>
</reference>
<dbReference type="PANTHER" id="PTHR13847:SF281">
    <property type="entry name" value="FAD DEPENDENT OXIDOREDUCTASE DOMAIN-CONTAINING PROTEIN"/>
    <property type="match status" value="1"/>
</dbReference>